<dbReference type="Proteomes" id="UP000243739">
    <property type="component" value="Unassembled WGS sequence"/>
</dbReference>
<dbReference type="PANTHER" id="PTHR10587:SF128">
    <property type="entry name" value="POLYSACCHARIDE DEACETYLASE PDAB-RELATED"/>
    <property type="match status" value="1"/>
</dbReference>
<keyword evidence="1" id="KW-0812">Transmembrane</keyword>
<comment type="caution">
    <text evidence="3">The sequence shown here is derived from an EMBL/GenBank/DDBJ whole genome shotgun (WGS) entry which is preliminary data.</text>
</comment>
<organism evidence="3 4">
    <name type="scientific">Vulcanibacillus modesticaldus</name>
    <dbReference type="NCBI Taxonomy" id="337097"/>
    <lineage>
        <taxon>Bacteria</taxon>
        <taxon>Bacillati</taxon>
        <taxon>Bacillota</taxon>
        <taxon>Bacilli</taxon>
        <taxon>Bacillales</taxon>
        <taxon>Bacillaceae</taxon>
        <taxon>Vulcanibacillus</taxon>
    </lineage>
</organism>
<dbReference type="GO" id="GO:0016020">
    <property type="term" value="C:membrane"/>
    <property type="evidence" value="ECO:0007669"/>
    <property type="project" value="TreeGrafter"/>
</dbReference>
<dbReference type="EMBL" id="MIJF01000089">
    <property type="protein sequence ID" value="OEF96455.1"/>
    <property type="molecule type" value="Genomic_DNA"/>
</dbReference>
<dbReference type="InterPro" id="IPR011330">
    <property type="entry name" value="Glyco_hydro/deAcase_b/a-brl"/>
</dbReference>
<sequence>MKYIWVLSAKKIKQTIIVLTALIFTIGIVYTEKENIPVFISSDGAKAIYSVNTDKKQIALTFDISWGNKRPDLILDILEENGMQGKVTFFLSSPWSKDHPEIVKRIVDGGYEIGSHGHKYVDYSKLTDQEIENQILKAHKILTELIGKEPNLIRTPNGDFDNRVLNIANRLGYTVIQWDTDSRDWVNPGVNEIINRVLKGVHPGDIILMHASDSSKQTQEALPIIIKKLKQEGYEFLTVSQLISNAKIESSEVE</sequence>
<protein>
    <submittedName>
        <fullName evidence="3">Polysaccharide deacetylase family sporulation protein PdaB</fullName>
    </submittedName>
</protein>
<dbReference type="InterPro" id="IPR014132">
    <property type="entry name" value="PdaB-like"/>
</dbReference>
<dbReference type="NCBIfam" id="TIGR02764">
    <property type="entry name" value="spore_ybaN_pdaB"/>
    <property type="match status" value="1"/>
</dbReference>
<dbReference type="InterPro" id="IPR002509">
    <property type="entry name" value="NODB_dom"/>
</dbReference>
<evidence type="ECO:0000256" key="1">
    <source>
        <dbReference type="SAM" id="Phobius"/>
    </source>
</evidence>
<dbReference type="RefSeq" id="WP_069657673.1">
    <property type="nucleotide sequence ID" value="NZ_MIJF01000089.1"/>
</dbReference>
<feature type="domain" description="NodB homology" evidence="2">
    <location>
        <begin position="56"/>
        <end position="237"/>
    </location>
</feature>
<evidence type="ECO:0000313" key="3">
    <source>
        <dbReference type="EMBL" id="OEF96455.1"/>
    </source>
</evidence>
<dbReference type="InterPro" id="IPR050248">
    <property type="entry name" value="Polysacc_deacetylase_ArnD"/>
</dbReference>
<dbReference type="Gene3D" id="3.20.20.370">
    <property type="entry name" value="Glycoside hydrolase/deacetylase"/>
    <property type="match status" value="1"/>
</dbReference>
<dbReference type="STRING" id="337097.BHF71_04695"/>
<accession>A0A1D2YS43</accession>
<dbReference type="GO" id="GO:0005975">
    <property type="term" value="P:carbohydrate metabolic process"/>
    <property type="evidence" value="ECO:0007669"/>
    <property type="project" value="InterPro"/>
</dbReference>
<evidence type="ECO:0000313" key="4">
    <source>
        <dbReference type="Proteomes" id="UP000243739"/>
    </source>
</evidence>
<keyword evidence="1" id="KW-0472">Membrane</keyword>
<dbReference type="GO" id="GO:0016810">
    <property type="term" value="F:hydrolase activity, acting on carbon-nitrogen (but not peptide) bonds"/>
    <property type="evidence" value="ECO:0007669"/>
    <property type="project" value="InterPro"/>
</dbReference>
<keyword evidence="1" id="KW-1133">Transmembrane helix</keyword>
<dbReference type="PROSITE" id="PS51677">
    <property type="entry name" value="NODB"/>
    <property type="match status" value="1"/>
</dbReference>
<keyword evidence="4" id="KW-1185">Reference proteome</keyword>
<dbReference type="PANTHER" id="PTHR10587">
    <property type="entry name" value="GLYCOSYL TRANSFERASE-RELATED"/>
    <property type="match status" value="1"/>
</dbReference>
<dbReference type="Pfam" id="PF01522">
    <property type="entry name" value="Polysacc_deac_1"/>
    <property type="match status" value="1"/>
</dbReference>
<dbReference type="SUPFAM" id="SSF88713">
    <property type="entry name" value="Glycoside hydrolase/deacetylase"/>
    <property type="match status" value="1"/>
</dbReference>
<gene>
    <name evidence="3" type="ORF">BHF71_04695</name>
</gene>
<dbReference type="OrthoDB" id="9806342at2"/>
<proteinExistence type="predicted"/>
<reference evidence="3 4" key="1">
    <citation type="submission" date="2016-09" db="EMBL/GenBank/DDBJ databases">
        <title>Draft genome sequence for the type strain of Vulcanibacillus modesticaldus BR, a strictly anaerobic, moderately thermophilic, and nitrate-reducing bacterium from deep sea-hydrothermal vents of the Mid-Atlantic Ridge.</title>
        <authorList>
            <person name="Abin C.A."/>
            <person name="Hollibaugh J.T."/>
        </authorList>
    </citation>
    <scope>NUCLEOTIDE SEQUENCE [LARGE SCALE GENOMIC DNA]</scope>
    <source>
        <strain evidence="3 4">BR</strain>
    </source>
</reference>
<feature type="transmembrane region" description="Helical" evidence="1">
    <location>
        <begin position="12"/>
        <end position="30"/>
    </location>
</feature>
<dbReference type="AlphaFoldDB" id="A0A1D2YS43"/>
<name>A0A1D2YS43_9BACI</name>
<evidence type="ECO:0000259" key="2">
    <source>
        <dbReference type="PROSITE" id="PS51677"/>
    </source>
</evidence>